<accession>A0A1U9KUR7</accession>
<name>A0A1U9KUR7_9PROT</name>
<dbReference type="Pfam" id="PF02608">
    <property type="entry name" value="Bmp"/>
    <property type="match status" value="1"/>
</dbReference>
<comment type="similarity">
    <text evidence="2">Belongs to the BMP lipoprotein family.</text>
</comment>
<evidence type="ECO:0000256" key="5">
    <source>
        <dbReference type="ARBA" id="ARBA00023136"/>
    </source>
</evidence>
<dbReference type="STRING" id="320497.A0U93_15455"/>
<evidence type="ECO:0000256" key="1">
    <source>
        <dbReference type="ARBA" id="ARBA00004193"/>
    </source>
</evidence>
<dbReference type="GO" id="GO:0005886">
    <property type="term" value="C:plasma membrane"/>
    <property type="evidence" value="ECO:0007669"/>
    <property type="project" value="UniProtKB-SubCell"/>
</dbReference>
<reference evidence="8 9" key="1">
    <citation type="submission" date="2016-03" db="EMBL/GenBank/DDBJ databases">
        <title>Acetic acid bacteria sequencing.</title>
        <authorList>
            <person name="Brandt J."/>
            <person name="Jakob F."/>
            <person name="Vogel R.F."/>
        </authorList>
    </citation>
    <scope>NUCLEOTIDE SEQUENCE [LARGE SCALE GENOMIC DNA]</scope>
    <source>
        <strain evidence="8 9">NBRC 101099</strain>
    </source>
</reference>
<evidence type="ECO:0000313" key="8">
    <source>
        <dbReference type="EMBL" id="AQS89598.1"/>
    </source>
</evidence>
<dbReference type="CDD" id="cd06354">
    <property type="entry name" value="PBP1_PrnA-like"/>
    <property type="match status" value="1"/>
</dbReference>
<proteinExistence type="inferred from homology"/>
<comment type="subcellular location">
    <subcellularLocation>
        <location evidence="1">Cell membrane</location>
        <topology evidence="1">Lipid-anchor</topology>
    </subcellularLocation>
</comment>
<evidence type="ECO:0000256" key="4">
    <source>
        <dbReference type="ARBA" id="ARBA00022729"/>
    </source>
</evidence>
<dbReference type="InterPro" id="IPR003760">
    <property type="entry name" value="PnrA-like"/>
</dbReference>
<dbReference type="PANTHER" id="PTHR34296">
    <property type="entry name" value="TRANSCRIPTIONAL ACTIVATOR PROTEIN MED"/>
    <property type="match status" value="1"/>
</dbReference>
<dbReference type="Proteomes" id="UP000188604">
    <property type="component" value="Chromosome"/>
</dbReference>
<evidence type="ECO:0000259" key="7">
    <source>
        <dbReference type="Pfam" id="PF02608"/>
    </source>
</evidence>
<dbReference type="InterPro" id="IPR050957">
    <property type="entry name" value="BMP_lipoprotein"/>
</dbReference>
<protein>
    <recommendedName>
        <fullName evidence="7">ABC transporter substrate-binding protein PnrA-like domain-containing protein</fullName>
    </recommendedName>
</protein>
<keyword evidence="9" id="KW-1185">Reference proteome</keyword>
<dbReference type="SUPFAM" id="SSF53822">
    <property type="entry name" value="Periplasmic binding protein-like I"/>
    <property type="match status" value="1"/>
</dbReference>
<feature type="domain" description="ABC transporter substrate-binding protein PnrA-like" evidence="7">
    <location>
        <begin position="22"/>
        <end position="291"/>
    </location>
</feature>
<dbReference type="AlphaFoldDB" id="A0A1U9KUR7"/>
<sequence>MGSASLPQNAAAHPENEHKAVLIIGQGGLGDQSYNDLGHRGFTLGLAQTGLTGRVLETSSVVAEGGTILRQAASSGAGLVIDLEYSHSGILQDVAQDFPDCHFVILNQVASGSNVTSVLFEEQQGSFLAGVLAAGVVKQAHLPGLEHHQELGVIGGTRSVGIDKFIAGFVQGAHSVDPGLGVRISYANTFSDPAKGLEMAHVMYDSGVGIIYAVAGTTGVGVIHAAAQSGLYAIGVDQNEDGLAPGHVLTSMLKHTEVALDRVVTDYAHGRLAGGSVVHMGLSEDGVGLTEMRYTRALIPANVLQSVTTAREDIVSGRVHVWNVVTQGYPDFMR</sequence>
<keyword evidence="3" id="KW-1003">Cell membrane</keyword>
<evidence type="ECO:0000256" key="2">
    <source>
        <dbReference type="ARBA" id="ARBA00008610"/>
    </source>
</evidence>
<gene>
    <name evidence="8" type="ORF">A0U93_15455</name>
</gene>
<evidence type="ECO:0000313" key="9">
    <source>
        <dbReference type="Proteomes" id="UP000188604"/>
    </source>
</evidence>
<keyword evidence="4" id="KW-0732">Signal</keyword>
<organism evidence="8 9">
    <name type="scientific">Neoasaia chiangmaiensis</name>
    <dbReference type="NCBI Taxonomy" id="320497"/>
    <lineage>
        <taxon>Bacteria</taxon>
        <taxon>Pseudomonadati</taxon>
        <taxon>Pseudomonadota</taxon>
        <taxon>Alphaproteobacteria</taxon>
        <taxon>Acetobacterales</taxon>
        <taxon>Acetobacteraceae</taxon>
        <taxon>Neoasaia</taxon>
    </lineage>
</organism>
<evidence type="ECO:0000256" key="3">
    <source>
        <dbReference type="ARBA" id="ARBA00022475"/>
    </source>
</evidence>
<dbReference type="PANTHER" id="PTHR34296:SF2">
    <property type="entry name" value="ABC TRANSPORTER GUANOSINE-BINDING PROTEIN NUPN"/>
    <property type="match status" value="1"/>
</dbReference>
<keyword evidence="6" id="KW-0449">Lipoprotein</keyword>
<dbReference type="InterPro" id="IPR028082">
    <property type="entry name" value="Peripla_BP_I"/>
</dbReference>
<evidence type="ECO:0000256" key="6">
    <source>
        <dbReference type="ARBA" id="ARBA00023288"/>
    </source>
</evidence>
<keyword evidence="5" id="KW-0472">Membrane</keyword>
<dbReference type="Gene3D" id="3.40.50.2300">
    <property type="match status" value="2"/>
</dbReference>
<dbReference type="KEGG" id="nch:A0U93_15455"/>
<dbReference type="EMBL" id="CP014691">
    <property type="protein sequence ID" value="AQS89598.1"/>
    <property type="molecule type" value="Genomic_DNA"/>
</dbReference>